<feature type="domain" description="Nudix hydrolase" evidence="2">
    <location>
        <begin position="1"/>
        <end position="151"/>
    </location>
</feature>
<accession>A0A6B9ZER6</accession>
<sequence length="153" mass="17535">MAKQSAGILLYRRHNKQLEVFLGHPGGPFWAKKDLGSWSVPKGEYLEGEEPLQAAIREFEEETGYRPTGGFIQLTTIRQKGHKTVHCWAVEGALDADSIVSNYFDLEWPPRSGKMRSFPEIDRGAWFTLEQAREKILEKQRSFIEELAVLIDE</sequence>
<keyword evidence="4" id="KW-1185">Reference proteome</keyword>
<dbReference type="PROSITE" id="PS51462">
    <property type="entry name" value="NUDIX"/>
    <property type="match status" value="1"/>
</dbReference>
<dbReference type="Proteomes" id="UP000476411">
    <property type="component" value="Chromosome"/>
</dbReference>
<dbReference type="PANTHER" id="PTHR21340">
    <property type="entry name" value="DIADENOSINE 5,5-P1,P4-TETRAPHOSPHATE PYROPHOSPHOHYDROLASE MUTT"/>
    <property type="match status" value="1"/>
</dbReference>
<dbReference type="PROSITE" id="PS00893">
    <property type="entry name" value="NUDIX_BOX"/>
    <property type="match status" value="1"/>
</dbReference>
<dbReference type="Pfam" id="PF00293">
    <property type="entry name" value="NUDIX"/>
    <property type="match status" value="1"/>
</dbReference>
<dbReference type="GO" id="GO:0004081">
    <property type="term" value="F:bis(5'-nucleosyl)-tetraphosphatase (asymmetrical) activity"/>
    <property type="evidence" value="ECO:0007669"/>
    <property type="project" value="TreeGrafter"/>
</dbReference>
<evidence type="ECO:0000313" key="4">
    <source>
        <dbReference type="Proteomes" id="UP000476411"/>
    </source>
</evidence>
<evidence type="ECO:0000259" key="2">
    <source>
        <dbReference type="PROSITE" id="PS51462"/>
    </source>
</evidence>
<dbReference type="Gene3D" id="3.90.79.10">
    <property type="entry name" value="Nucleoside Triphosphate Pyrophosphohydrolase"/>
    <property type="match status" value="1"/>
</dbReference>
<dbReference type="CDD" id="cd04662">
    <property type="entry name" value="NUDIX_Hydrolase"/>
    <property type="match status" value="1"/>
</dbReference>
<name>A0A6B9ZER6_9BACT</name>
<proteinExistence type="predicted"/>
<dbReference type="InterPro" id="IPR020084">
    <property type="entry name" value="NUDIX_hydrolase_CS"/>
</dbReference>
<dbReference type="AlphaFoldDB" id="A0A6B9ZER6"/>
<reference evidence="3 4" key="1">
    <citation type="submission" date="2020-01" db="EMBL/GenBank/DDBJ databases">
        <title>Complete genome sequence of Chitinophaga sp. H33E-04 isolated from quinoa roots.</title>
        <authorList>
            <person name="Weon H.-Y."/>
            <person name="Lee S.A."/>
        </authorList>
    </citation>
    <scope>NUCLEOTIDE SEQUENCE [LARGE SCALE GENOMIC DNA]</scope>
    <source>
        <strain evidence="3 4">H33E-04</strain>
    </source>
</reference>
<gene>
    <name evidence="3" type="ORF">GWR21_09490</name>
</gene>
<dbReference type="KEGG" id="chih:GWR21_09490"/>
<dbReference type="InterPro" id="IPR015797">
    <property type="entry name" value="NUDIX_hydrolase-like_dom_sf"/>
</dbReference>
<evidence type="ECO:0000256" key="1">
    <source>
        <dbReference type="ARBA" id="ARBA00022801"/>
    </source>
</evidence>
<protein>
    <submittedName>
        <fullName evidence="3">NUDIX domain-containing protein</fullName>
    </submittedName>
</protein>
<dbReference type="SUPFAM" id="SSF55811">
    <property type="entry name" value="Nudix"/>
    <property type="match status" value="1"/>
</dbReference>
<organism evidence="3 4">
    <name type="scientific">Chitinophaga agri</name>
    <dbReference type="NCBI Taxonomy" id="2703787"/>
    <lineage>
        <taxon>Bacteria</taxon>
        <taxon>Pseudomonadati</taxon>
        <taxon>Bacteroidota</taxon>
        <taxon>Chitinophagia</taxon>
        <taxon>Chitinophagales</taxon>
        <taxon>Chitinophagaceae</taxon>
        <taxon>Chitinophaga</taxon>
    </lineage>
</organism>
<dbReference type="InterPro" id="IPR051325">
    <property type="entry name" value="Nudix_hydrolase_domain"/>
</dbReference>
<dbReference type="GO" id="GO:0006754">
    <property type="term" value="P:ATP biosynthetic process"/>
    <property type="evidence" value="ECO:0007669"/>
    <property type="project" value="TreeGrafter"/>
</dbReference>
<keyword evidence="1" id="KW-0378">Hydrolase</keyword>
<dbReference type="InterPro" id="IPR000086">
    <property type="entry name" value="NUDIX_hydrolase_dom"/>
</dbReference>
<evidence type="ECO:0000313" key="3">
    <source>
        <dbReference type="EMBL" id="QHS59814.1"/>
    </source>
</evidence>
<dbReference type="GO" id="GO:0006167">
    <property type="term" value="P:AMP biosynthetic process"/>
    <property type="evidence" value="ECO:0007669"/>
    <property type="project" value="TreeGrafter"/>
</dbReference>
<dbReference type="EMBL" id="CP048113">
    <property type="protein sequence ID" value="QHS59814.1"/>
    <property type="molecule type" value="Genomic_DNA"/>
</dbReference>
<dbReference type="PANTHER" id="PTHR21340:SF7">
    <property type="entry name" value="NUDIX HYDROLASE DOMAIN-CONTAINING PROTEIN"/>
    <property type="match status" value="1"/>
</dbReference>
<dbReference type="RefSeq" id="WP_162331509.1">
    <property type="nucleotide sequence ID" value="NZ_CP048113.1"/>
</dbReference>